<comment type="caution">
    <text evidence="1">The sequence shown here is derived from an EMBL/GenBank/DDBJ whole genome shotgun (WGS) entry which is preliminary data.</text>
</comment>
<evidence type="ECO:0000313" key="2">
    <source>
        <dbReference type="Proteomes" id="UP001152531"/>
    </source>
</evidence>
<name>A0ACA9Y1B0_9ASCO</name>
<gene>
    <name evidence="1" type="ORF">CLIB1444_01S12926</name>
</gene>
<dbReference type="EMBL" id="CALSDN010000001">
    <property type="protein sequence ID" value="CAH6718715.1"/>
    <property type="molecule type" value="Genomic_DNA"/>
</dbReference>
<organism evidence="1 2">
    <name type="scientific">[Candida] jaroonii</name>
    <dbReference type="NCBI Taxonomy" id="467808"/>
    <lineage>
        <taxon>Eukaryota</taxon>
        <taxon>Fungi</taxon>
        <taxon>Dikarya</taxon>
        <taxon>Ascomycota</taxon>
        <taxon>Saccharomycotina</taxon>
        <taxon>Pichiomycetes</taxon>
        <taxon>Debaryomycetaceae</taxon>
        <taxon>Yamadazyma</taxon>
    </lineage>
</organism>
<keyword evidence="2" id="KW-1185">Reference proteome</keyword>
<protein>
    <submittedName>
        <fullName evidence="1">Uncharacterized protein</fullName>
    </submittedName>
</protein>
<proteinExistence type="predicted"/>
<evidence type="ECO:0000313" key="1">
    <source>
        <dbReference type="EMBL" id="CAH6718715.1"/>
    </source>
</evidence>
<dbReference type="Proteomes" id="UP001152531">
    <property type="component" value="Unassembled WGS sequence"/>
</dbReference>
<sequence length="684" mass="78546">MSSSKNGSKSIRSSSGSIRSLRSTDDNHLLKTITEASHESRSMHDEEQNNQWWFWKSNDVRITEIRPSISREAEELEVESWYNWFGNYKNSVAYVFYRNGEGTPLLSDGREDYNHGSNGQPNHNSQQKGQPQKNDGWLTWLWNSPSEEEEDYEGFTNDVELYKLAKNAIETSKDSCCYAYKGSINSQFLINDHELSVYDTPTQSQPVKYNIKRTPVTPAESQENSIQVIVSNLSPAKTPVMSSNSSIKSIEAPPPPLMMNRIIPNIEENFRTITFITRLRLIGEKLLFQQKSSENHLYKQSLKHIENKKLHKIKRIMIIGVHGFLPTKFVKSMIGQQTGNSLTFVEEASKAVKYWLNDTTEPGFENMYHIDTISLEGQGTIEQRVEKSLALLNNWMMLIKDCDFLYFVAHGQGSIISIKLLARLLQSSEFKINNKRIGLLSMAGPLLGPMKNLDTKIVIRAYTTMENEVLQELIELGKSNSETFQNFRKDFECILNHDVKVTLSGSINDQLIPLESSLGNNFYHPNIFRTIFVDSNSNTPSFLINLWKLILMCRNIGHLEHGILKDLSERCMGMINDGGHGKIFKDSDIYLTSLKFALESTKVNQKRDMSFITHHNDRSNDLFKLPWSVRELLEDTLQSKHITNMKLIKDLIESFNEWDPSKAWKDYKFALDALSEIDYDDLLV</sequence>
<reference evidence="1" key="1">
    <citation type="submission" date="2022-06" db="EMBL/GenBank/DDBJ databases">
        <authorList>
            <person name="Legras J.-L."/>
            <person name="Devillers H."/>
            <person name="Grondin C."/>
        </authorList>
    </citation>
    <scope>NUCLEOTIDE SEQUENCE</scope>
    <source>
        <strain evidence="1">CLIB 1444</strain>
    </source>
</reference>
<accession>A0ACA9Y1B0</accession>